<dbReference type="InterPro" id="IPR039653">
    <property type="entry name" value="Prenyltransferase"/>
</dbReference>
<proteinExistence type="inferred from homology"/>
<evidence type="ECO:0000256" key="3">
    <source>
        <dbReference type="ARBA" id="ARBA00005985"/>
    </source>
</evidence>
<dbReference type="InterPro" id="IPR000537">
    <property type="entry name" value="UbiA_prenyltransferase"/>
</dbReference>
<dbReference type="AlphaFoldDB" id="A0A060LTS4"/>
<keyword evidence="4" id="KW-1003">Cell membrane</keyword>
<feature type="transmembrane region" description="Helical" evidence="10">
    <location>
        <begin position="167"/>
        <end position="188"/>
    </location>
</feature>
<evidence type="ECO:0000256" key="8">
    <source>
        <dbReference type="ARBA" id="ARBA00023136"/>
    </source>
</evidence>
<evidence type="ECO:0000256" key="5">
    <source>
        <dbReference type="ARBA" id="ARBA00022679"/>
    </source>
</evidence>
<evidence type="ECO:0000256" key="2">
    <source>
        <dbReference type="ARBA" id="ARBA00004141"/>
    </source>
</evidence>
<dbReference type="Gene3D" id="1.20.120.1780">
    <property type="entry name" value="UbiA prenyltransferase"/>
    <property type="match status" value="1"/>
</dbReference>
<dbReference type="STRING" id="1246626.BleG1_2033"/>
<gene>
    <name evidence="11" type="ORF">BleG1_2033</name>
</gene>
<feature type="transmembrane region" description="Helical" evidence="10">
    <location>
        <begin position="238"/>
        <end position="256"/>
    </location>
</feature>
<feature type="transmembrane region" description="Helical" evidence="10">
    <location>
        <begin position="268"/>
        <end position="292"/>
    </location>
</feature>
<keyword evidence="5 11" id="KW-0808">Transferase</keyword>
<evidence type="ECO:0000256" key="10">
    <source>
        <dbReference type="SAM" id="Phobius"/>
    </source>
</evidence>
<feature type="transmembrane region" description="Helical" evidence="10">
    <location>
        <begin position="90"/>
        <end position="111"/>
    </location>
</feature>
<dbReference type="InterPro" id="IPR006371">
    <property type="entry name" value="Polyprenyltransferase_UbiA-li"/>
</dbReference>
<dbReference type="FunFam" id="1.20.120.1780:FF:000001">
    <property type="entry name" value="4-hydroxybenzoate octaprenyltransferase"/>
    <property type="match status" value="1"/>
</dbReference>
<feature type="transmembrane region" description="Helical" evidence="10">
    <location>
        <begin position="49"/>
        <end position="70"/>
    </location>
</feature>
<feature type="transmembrane region" description="Helical" evidence="10">
    <location>
        <begin position="141"/>
        <end position="161"/>
    </location>
</feature>
<feature type="transmembrane region" description="Helical" evidence="10">
    <location>
        <begin position="117"/>
        <end position="134"/>
    </location>
</feature>
<organism evidence="11 12">
    <name type="scientific">Shouchella lehensis G1</name>
    <dbReference type="NCBI Taxonomy" id="1246626"/>
    <lineage>
        <taxon>Bacteria</taxon>
        <taxon>Bacillati</taxon>
        <taxon>Bacillota</taxon>
        <taxon>Bacilli</taxon>
        <taxon>Bacillales</taxon>
        <taxon>Bacillaceae</taxon>
        <taxon>Shouchella</taxon>
    </lineage>
</organism>
<dbReference type="CDD" id="cd13959">
    <property type="entry name" value="PT_UbiA_COQ2"/>
    <property type="match status" value="1"/>
</dbReference>
<comment type="similarity">
    <text evidence="3">Belongs to the UbiA prenyltransferase family.</text>
</comment>
<dbReference type="GO" id="GO:0005886">
    <property type="term" value="C:plasma membrane"/>
    <property type="evidence" value="ECO:0007669"/>
    <property type="project" value="TreeGrafter"/>
</dbReference>
<dbReference type="EC" id="2.5.1.39" evidence="9"/>
<dbReference type="EMBL" id="CP003923">
    <property type="protein sequence ID" value="AIC94611.1"/>
    <property type="molecule type" value="Genomic_DNA"/>
</dbReference>
<accession>A0A060LTS4</accession>
<dbReference type="PANTHER" id="PTHR11048:SF28">
    <property type="entry name" value="4-HYDROXYBENZOATE POLYPRENYLTRANSFERASE, MITOCHONDRIAL"/>
    <property type="match status" value="1"/>
</dbReference>
<dbReference type="InterPro" id="IPR044878">
    <property type="entry name" value="UbiA_sf"/>
</dbReference>
<dbReference type="GO" id="GO:0008412">
    <property type="term" value="F:4-hydroxybenzoate polyprenyltransferase activity"/>
    <property type="evidence" value="ECO:0007669"/>
    <property type="project" value="UniProtKB-EC"/>
</dbReference>
<dbReference type="PATRIC" id="fig|1246626.3.peg.2033"/>
<dbReference type="KEGG" id="ble:BleG1_2033"/>
<reference evidence="11 12" key="1">
    <citation type="journal article" date="2014" name="Gene">
        <title>A comparative genomic analysis of the alkalitolerant soil bacterium Bacillus lehensis G1.</title>
        <authorList>
            <person name="Noor Y.M."/>
            <person name="Samsulrizal N.H."/>
            <person name="Jema'on N.A."/>
            <person name="Low K.O."/>
            <person name="Ramli A.N."/>
            <person name="Alias N.I."/>
            <person name="Damis S.I."/>
            <person name="Fuzi S.F."/>
            <person name="Isa M.N."/>
            <person name="Murad A.M."/>
            <person name="Raih M.F."/>
            <person name="Bakar F.D."/>
            <person name="Najimudin N."/>
            <person name="Mahadi N.M."/>
            <person name="Illias R.M."/>
        </authorList>
    </citation>
    <scope>NUCLEOTIDE SEQUENCE [LARGE SCALE GENOMIC DNA]</scope>
    <source>
        <strain evidence="11 12">G1</strain>
    </source>
</reference>
<feature type="transmembrane region" description="Helical" evidence="10">
    <location>
        <begin position="209"/>
        <end position="232"/>
    </location>
</feature>
<evidence type="ECO:0000256" key="9">
    <source>
        <dbReference type="ARBA" id="ARBA00034524"/>
    </source>
</evidence>
<keyword evidence="7 10" id="KW-1133">Transmembrane helix</keyword>
<dbReference type="Gene3D" id="1.10.357.140">
    <property type="entry name" value="UbiA prenyltransferase"/>
    <property type="match status" value="1"/>
</dbReference>
<dbReference type="NCBIfam" id="TIGR01475">
    <property type="entry name" value="ubiA_other"/>
    <property type="match status" value="1"/>
</dbReference>
<evidence type="ECO:0000256" key="4">
    <source>
        <dbReference type="ARBA" id="ARBA00022519"/>
    </source>
</evidence>
<feature type="transmembrane region" description="Helical" evidence="10">
    <location>
        <begin position="21"/>
        <end position="43"/>
    </location>
</feature>
<dbReference type="HOGENOM" id="CLU_034879_5_1_9"/>
<evidence type="ECO:0000256" key="1">
    <source>
        <dbReference type="ARBA" id="ARBA00001946"/>
    </source>
</evidence>
<dbReference type="eggNOG" id="COG0382">
    <property type="taxonomic scope" value="Bacteria"/>
</dbReference>
<keyword evidence="12" id="KW-1185">Reference proteome</keyword>
<dbReference type="RefSeq" id="WP_038480261.1">
    <property type="nucleotide sequence ID" value="NZ_CP003923.1"/>
</dbReference>
<dbReference type="GO" id="GO:0006744">
    <property type="term" value="P:ubiquinone biosynthetic process"/>
    <property type="evidence" value="ECO:0007669"/>
    <property type="project" value="TreeGrafter"/>
</dbReference>
<keyword evidence="6 10" id="KW-0812">Transmembrane</keyword>
<dbReference type="PANTHER" id="PTHR11048">
    <property type="entry name" value="PRENYLTRANSFERASES"/>
    <property type="match status" value="1"/>
</dbReference>
<evidence type="ECO:0000256" key="7">
    <source>
        <dbReference type="ARBA" id="ARBA00022989"/>
    </source>
</evidence>
<keyword evidence="4" id="KW-0997">Cell inner membrane</keyword>
<evidence type="ECO:0000313" key="11">
    <source>
        <dbReference type="EMBL" id="AIC94611.1"/>
    </source>
</evidence>
<comment type="cofactor">
    <cofactor evidence="1">
        <name>Mg(2+)</name>
        <dbReference type="ChEBI" id="CHEBI:18420"/>
    </cofactor>
</comment>
<dbReference type="Proteomes" id="UP000027142">
    <property type="component" value="Chromosome"/>
</dbReference>
<dbReference type="Pfam" id="PF01040">
    <property type="entry name" value="UbiA"/>
    <property type="match status" value="1"/>
</dbReference>
<name>A0A060LTS4_9BACI</name>
<keyword evidence="8 10" id="KW-0472">Membrane</keyword>
<dbReference type="FunFam" id="1.10.357.140:FF:000008">
    <property type="entry name" value="4-hydroxybenzoate octaprenyltransferase"/>
    <property type="match status" value="1"/>
</dbReference>
<protein>
    <recommendedName>
        <fullName evidence="9">4-hydroxybenzoate polyprenyltransferase</fullName>
        <ecNumber evidence="9">2.5.1.39</ecNumber>
    </recommendedName>
</protein>
<comment type="subcellular location">
    <subcellularLocation>
        <location evidence="2">Membrane</location>
        <topology evidence="2">Multi-pass membrane protein</topology>
    </subcellularLocation>
</comment>
<sequence>MGIAVGSKTKTFMRMIKIEHTIFALPFAFFAMLLGSLVVNGHFPTFVQWFWVTIAMIGARSAAMSLNRVIDATIDKHNPRTANREIPAGLLSKADVWIFITVSFALLFLAAFNLNLLSVYLLPIAVFFLVFYSYTKRFTWLCHVVLGVTIGIAPLGGWVAVTGELSLMPFVLFGAVLFWLAGFDTVYATQDADYDASNGLYSIPSRFGVAKALVIARGFHIVSFLFFVLLFFYSPLSWFYLIGVLVAGMIMIYQHSIVKKDDLSKVQLAFFPMNGTLSVMLFAFAFVDMLFLRYF</sequence>
<evidence type="ECO:0000313" key="12">
    <source>
        <dbReference type="Proteomes" id="UP000027142"/>
    </source>
</evidence>
<dbReference type="OrthoDB" id="9782418at2"/>
<evidence type="ECO:0000256" key="6">
    <source>
        <dbReference type="ARBA" id="ARBA00022692"/>
    </source>
</evidence>